<keyword evidence="4" id="KW-1185">Reference proteome</keyword>
<keyword evidence="1" id="KW-0175">Coiled coil</keyword>
<feature type="compositionally biased region" description="Acidic residues" evidence="2">
    <location>
        <begin position="356"/>
        <end position="372"/>
    </location>
</feature>
<reference evidence="3 4" key="1">
    <citation type="submission" date="2011-10" db="EMBL/GenBank/DDBJ databases">
        <authorList>
            <person name="Genoscope - CEA"/>
        </authorList>
    </citation>
    <scope>NUCLEOTIDE SEQUENCE [LARGE SCALE GENOMIC DNA]</scope>
    <source>
        <strain evidence="3 4">RCC 1105</strain>
    </source>
</reference>
<accession>K8EJA1</accession>
<dbReference type="AlphaFoldDB" id="K8EJA1"/>
<feature type="coiled-coil region" evidence="1">
    <location>
        <begin position="93"/>
        <end position="148"/>
    </location>
</feature>
<evidence type="ECO:0000256" key="1">
    <source>
        <dbReference type="SAM" id="Coils"/>
    </source>
</evidence>
<dbReference type="GeneID" id="19013304"/>
<dbReference type="Proteomes" id="UP000198341">
    <property type="component" value="Chromosome 10"/>
</dbReference>
<evidence type="ECO:0000313" key="3">
    <source>
        <dbReference type="EMBL" id="CCO18111.1"/>
    </source>
</evidence>
<feature type="region of interest" description="Disordered" evidence="2">
    <location>
        <begin position="1"/>
        <end position="22"/>
    </location>
</feature>
<organism evidence="3 4">
    <name type="scientific">Bathycoccus prasinos</name>
    <dbReference type="NCBI Taxonomy" id="41875"/>
    <lineage>
        <taxon>Eukaryota</taxon>
        <taxon>Viridiplantae</taxon>
        <taxon>Chlorophyta</taxon>
        <taxon>Mamiellophyceae</taxon>
        <taxon>Mamiellales</taxon>
        <taxon>Bathycoccaceae</taxon>
        <taxon>Bathycoccus</taxon>
    </lineage>
</organism>
<gene>
    <name evidence="3" type="ordered locus">Bathy10g02280</name>
</gene>
<dbReference type="EMBL" id="FO082269">
    <property type="protein sequence ID" value="CCO18111.1"/>
    <property type="molecule type" value="Genomic_DNA"/>
</dbReference>
<feature type="region of interest" description="Disordered" evidence="2">
    <location>
        <begin position="347"/>
        <end position="376"/>
    </location>
</feature>
<name>K8EJA1_9CHLO</name>
<feature type="compositionally biased region" description="Acidic residues" evidence="2">
    <location>
        <begin position="1"/>
        <end position="12"/>
    </location>
</feature>
<evidence type="ECO:0000256" key="2">
    <source>
        <dbReference type="SAM" id="MobiDB-lite"/>
    </source>
</evidence>
<dbReference type="RefSeq" id="XP_007510578.1">
    <property type="nucleotide sequence ID" value="XM_007510516.1"/>
</dbReference>
<dbReference type="KEGG" id="bpg:Bathy10g02280"/>
<proteinExistence type="predicted"/>
<sequence length="398" mass="45434">MTERNEEEENHDEDEKKNNEAFSSSFLSHLNLPEHILSDRVVRRTQARLIARKETVADAEADEIGLNEIAMKRITRGKTIKTKEKEKKECSRCENERNLISSLKRDLSQANAKSRRLSKMVSTRDEAIEDLKKRAVTLNREKAKLLCEDRIKAIEIGTKEVERKEQEKVLVIPKGLADADAAARETWLKLLRSEDASFVRFARAIRKRENEVAVKEKELCKRKESEALCREQLVKNEKELIRMKIKAERLESEARSGFEASSRPLREEIESVLLSEEKARTENERLKKELEALLEESAASKSSLEKRVADAETSAALALAKEAAKEKECRMLLDLVREMSNARIVLDRRTKSGSSEGDDNNDNNDSEEEEESMSALLLKRADAADVAIRDSTKTATFY</sequence>
<feature type="coiled-coil region" evidence="1">
    <location>
        <begin position="233"/>
        <end position="307"/>
    </location>
</feature>
<evidence type="ECO:0000313" key="4">
    <source>
        <dbReference type="Proteomes" id="UP000198341"/>
    </source>
</evidence>
<protein>
    <submittedName>
        <fullName evidence="3">Uncharacterized protein</fullName>
    </submittedName>
</protein>